<proteinExistence type="predicted"/>
<comment type="caution">
    <text evidence="1">The sequence shown here is derived from an EMBL/GenBank/DDBJ whole genome shotgun (WGS) entry which is preliminary data.</text>
</comment>
<evidence type="ECO:0000313" key="1">
    <source>
        <dbReference type="EMBL" id="GAG10256.1"/>
    </source>
</evidence>
<feature type="non-terminal residue" evidence="1">
    <location>
        <position position="120"/>
    </location>
</feature>
<organism evidence="1">
    <name type="scientific">marine sediment metagenome</name>
    <dbReference type="NCBI Taxonomy" id="412755"/>
    <lineage>
        <taxon>unclassified sequences</taxon>
        <taxon>metagenomes</taxon>
        <taxon>ecological metagenomes</taxon>
    </lineage>
</organism>
<dbReference type="InterPro" id="IPR000408">
    <property type="entry name" value="Reg_chr_condens"/>
</dbReference>
<dbReference type="SUPFAM" id="SSF50985">
    <property type="entry name" value="RCC1/BLIP-II"/>
    <property type="match status" value="1"/>
</dbReference>
<dbReference type="Gene3D" id="2.130.10.30">
    <property type="entry name" value="Regulator of chromosome condensation 1/beta-lactamase-inhibitor protein II"/>
    <property type="match status" value="1"/>
</dbReference>
<name>X0WC50_9ZZZZ</name>
<dbReference type="PROSITE" id="PS50012">
    <property type="entry name" value="RCC1_3"/>
    <property type="match status" value="1"/>
</dbReference>
<reference evidence="1" key="1">
    <citation type="journal article" date="2014" name="Front. Microbiol.">
        <title>High frequency of phylogenetically diverse reductive dehalogenase-homologous genes in deep subseafloor sedimentary metagenomes.</title>
        <authorList>
            <person name="Kawai M."/>
            <person name="Futagami T."/>
            <person name="Toyoda A."/>
            <person name="Takaki Y."/>
            <person name="Nishi S."/>
            <person name="Hori S."/>
            <person name="Arai W."/>
            <person name="Tsubouchi T."/>
            <person name="Morono Y."/>
            <person name="Uchiyama I."/>
            <person name="Ito T."/>
            <person name="Fujiyama A."/>
            <person name="Inagaki F."/>
            <person name="Takami H."/>
        </authorList>
    </citation>
    <scope>NUCLEOTIDE SEQUENCE</scope>
    <source>
        <strain evidence="1">Expedition CK06-06</strain>
    </source>
</reference>
<dbReference type="InterPro" id="IPR009091">
    <property type="entry name" value="RCC1/BLIP-II"/>
</dbReference>
<gene>
    <name evidence="1" type="ORF">S01H1_40970</name>
</gene>
<protein>
    <submittedName>
        <fullName evidence="1">Uncharacterized protein</fullName>
    </submittedName>
</protein>
<accession>X0WC50</accession>
<dbReference type="Pfam" id="PF13540">
    <property type="entry name" value="RCC1_2"/>
    <property type="match status" value="1"/>
</dbReference>
<sequence>MLARRLLVGLVGIAIIVGFTVELEAEVVGTLHGWGRNDIGGIDPTSVPSVGNFTSVDSGLLFGMALKTDGSIVAWGSDPKPYGLISNVPTGLGFTAIAAGNYHGLAIQSDGALVAWGSDT</sequence>
<dbReference type="PROSITE" id="PS00626">
    <property type="entry name" value="RCC1_2"/>
    <property type="match status" value="1"/>
</dbReference>
<dbReference type="AlphaFoldDB" id="X0WC50"/>
<dbReference type="EMBL" id="BARS01025963">
    <property type="protein sequence ID" value="GAG10256.1"/>
    <property type="molecule type" value="Genomic_DNA"/>
</dbReference>